<name>A0ABT0BHE0_9SPHN</name>
<proteinExistence type="predicted"/>
<comment type="caution">
    <text evidence="1">The sequence shown here is derived from an EMBL/GenBank/DDBJ whole genome shotgun (WGS) entry which is preliminary data.</text>
</comment>
<organism evidence="1 2">
    <name type="scientific">Novosphingobium organovorum</name>
    <dbReference type="NCBI Taxonomy" id="2930092"/>
    <lineage>
        <taxon>Bacteria</taxon>
        <taxon>Pseudomonadati</taxon>
        <taxon>Pseudomonadota</taxon>
        <taxon>Alphaproteobacteria</taxon>
        <taxon>Sphingomonadales</taxon>
        <taxon>Sphingomonadaceae</taxon>
        <taxon>Novosphingobium</taxon>
    </lineage>
</organism>
<sequence>IISRRTWREVNGGAQVALLSLLATGCSTQTPEKTLGPCWNVNDLESGLITGRGVFIRSMHGLSLQAPGCSDRSGGNSFELSRPAELEVREFLIGSSDGHYISFAFHGYVESGRNRNILLIE</sequence>
<dbReference type="RefSeq" id="WP_244023377.1">
    <property type="nucleotide sequence ID" value="NZ_JALHLF010000108.1"/>
</dbReference>
<gene>
    <name evidence="1" type="ORF">MTR62_17605</name>
</gene>
<dbReference type="Proteomes" id="UP001162881">
    <property type="component" value="Unassembled WGS sequence"/>
</dbReference>
<accession>A0ABT0BHE0</accession>
<keyword evidence="2" id="KW-1185">Reference proteome</keyword>
<dbReference type="EMBL" id="JALHLF010000108">
    <property type="protein sequence ID" value="MCJ2184492.1"/>
    <property type="molecule type" value="Genomic_DNA"/>
</dbReference>
<evidence type="ECO:0000313" key="1">
    <source>
        <dbReference type="EMBL" id="MCJ2184492.1"/>
    </source>
</evidence>
<evidence type="ECO:0008006" key="3">
    <source>
        <dbReference type="Google" id="ProtNLM"/>
    </source>
</evidence>
<feature type="non-terminal residue" evidence="1">
    <location>
        <position position="1"/>
    </location>
</feature>
<reference evidence="1" key="1">
    <citation type="submission" date="2022-03" db="EMBL/GenBank/DDBJ databases">
        <title>Identification of a novel bacterium isolated from mangrove sediments.</title>
        <authorList>
            <person name="Pan X."/>
        </authorList>
    </citation>
    <scope>NUCLEOTIDE SEQUENCE</scope>
    <source>
        <strain evidence="1">B1949</strain>
    </source>
</reference>
<protein>
    <recommendedName>
        <fullName evidence="3">Integron gene cassette protein</fullName>
    </recommendedName>
</protein>
<evidence type="ECO:0000313" key="2">
    <source>
        <dbReference type="Proteomes" id="UP001162881"/>
    </source>
</evidence>